<feature type="signal peptide" evidence="1">
    <location>
        <begin position="1"/>
        <end position="27"/>
    </location>
</feature>
<reference evidence="2" key="3">
    <citation type="submission" date="2025-08" db="UniProtKB">
        <authorList>
            <consortium name="Ensembl"/>
        </authorList>
    </citation>
    <scope>IDENTIFICATION</scope>
</reference>
<accession>H2Y2C4</accession>
<name>H2Y2C4_CIOIN</name>
<evidence type="ECO:0000313" key="3">
    <source>
        <dbReference type="Proteomes" id="UP000008144"/>
    </source>
</evidence>
<protein>
    <recommendedName>
        <fullName evidence="4">Major facilitator superfamily (MFS) profile domain-containing protein</fullName>
    </recommendedName>
</protein>
<dbReference type="AlphaFoldDB" id="H2Y2C4"/>
<proteinExistence type="predicted"/>
<organism evidence="2 3">
    <name type="scientific">Ciona intestinalis</name>
    <name type="common">Transparent sea squirt</name>
    <name type="synonym">Ascidia intestinalis</name>
    <dbReference type="NCBI Taxonomy" id="7719"/>
    <lineage>
        <taxon>Eukaryota</taxon>
        <taxon>Metazoa</taxon>
        <taxon>Chordata</taxon>
        <taxon>Tunicata</taxon>
        <taxon>Ascidiacea</taxon>
        <taxon>Phlebobranchia</taxon>
        <taxon>Cionidae</taxon>
        <taxon>Ciona</taxon>
    </lineage>
</organism>
<dbReference type="InParanoid" id="H2Y2C4"/>
<sequence>MGTSSVCARVGAVVAGFMTLLLPETLNQPIPDNLQDVEVNMSKAGRYQHNDVPEDKIQLLQHDEETV</sequence>
<reference evidence="2" key="4">
    <citation type="submission" date="2025-09" db="UniProtKB">
        <authorList>
            <consortium name="Ensembl"/>
        </authorList>
    </citation>
    <scope>IDENTIFICATION</scope>
</reference>
<keyword evidence="3" id="KW-1185">Reference proteome</keyword>
<dbReference type="HOGENOM" id="CLU_2811594_0_0_1"/>
<feature type="chain" id="PRO_5003578321" description="Major facilitator superfamily (MFS) profile domain-containing protein" evidence="1">
    <location>
        <begin position="28"/>
        <end position="67"/>
    </location>
</feature>
<dbReference type="Ensembl" id="ENSCINT00000035157.1">
    <property type="protein sequence ID" value="ENSCINP00000036059.1"/>
    <property type="gene ID" value="ENSCING00000019011.1"/>
</dbReference>
<evidence type="ECO:0000313" key="2">
    <source>
        <dbReference type="Ensembl" id="ENSCINP00000036059.1"/>
    </source>
</evidence>
<evidence type="ECO:0000256" key="1">
    <source>
        <dbReference type="SAM" id="SignalP"/>
    </source>
</evidence>
<reference evidence="3" key="1">
    <citation type="journal article" date="2002" name="Science">
        <title>The draft genome of Ciona intestinalis: insights into chordate and vertebrate origins.</title>
        <authorList>
            <person name="Dehal P."/>
            <person name="Satou Y."/>
            <person name="Campbell R.K."/>
            <person name="Chapman J."/>
            <person name="Degnan B."/>
            <person name="De Tomaso A."/>
            <person name="Davidson B."/>
            <person name="Di Gregorio A."/>
            <person name="Gelpke M."/>
            <person name="Goodstein D.M."/>
            <person name="Harafuji N."/>
            <person name="Hastings K.E."/>
            <person name="Ho I."/>
            <person name="Hotta K."/>
            <person name="Huang W."/>
            <person name="Kawashima T."/>
            <person name="Lemaire P."/>
            <person name="Martinez D."/>
            <person name="Meinertzhagen I.A."/>
            <person name="Necula S."/>
            <person name="Nonaka M."/>
            <person name="Putnam N."/>
            <person name="Rash S."/>
            <person name="Saiga H."/>
            <person name="Satake M."/>
            <person name="Terry A."/>
            <person name="Yamada L."/>
            <person name="Wang H.G."/>
            <person name="Awazu S."/>
            <person name="Azumi K."/>
            <person name="Boore J."/>
            <person name="Branno M."/>
            <person name="Chin-Bow S."/>
            <person name="DeSantis R."/>
            <person name="Doyle S."/>
            <person name="Francino P."/>
            <person name="Keys D.N."/>
            <person name="Haga S."/>
            <person name="Hayashi H."/>
            <person name="Hino K."/>
            <person name="Imai K.S."/>
            <person name="Inaba K."/>
            <person name="Kano S."/>
            <person name="Kobayashi K."/>
            <person name="Kobayashi M."/>
            <person name="Lee B.I."/>
            <person name="Makabe K.W."/>
            <person name="Manohar C."/>
            <person name="Matassi G."/>
            <person name="Medina M."/>
            <person name="Mochizuki Y."/>
            <person name="Mount S."/>
            <person name="Morishita T."/>
            <person name="Miura S."/>
            <person name="Nakayama A."/>
            <person name="Nishizaka S."/>
            <person name="Nomoto H."/>
            <person name="Ohta F."/>
            <person name="Oishi K."/>
            <person name="Rigoutsos I."/>
            <person name="Sano M."/>
            <person name="Sasaki A."/>
            <person name="Sasakura Y."/>
            <person name="Shoguchi E."/>
            <person name="Shin-i T."/>
            <person name="Spagnuolo A."/>
            <person name="Stainier D."/>
            <person name="Suzuki M.M."/>
            <person name="Tassy O."/>
            <person name="Takatori N."/>
            <person name="Tokuoka M."/>
            <person name="Yagi K."/>
            <person name="Yoshizaki F."/>
            <person name="Wada S."/>
            <person name="Zhang C."/>
            <person name="Hyatt P.D."/>
            <person name="Larimer F."/>
            <person name="Detter C."/>
            <person name="Doggett N."/>
            <person name="Glavina T."/>
            <person name="Hawkins T."/>
            <person name="Richardson P."/>
            <person name="Lucas S."/>
            <person name="Kohara Y."/>
            <person name="Levine M."/>
            <person name="Satoh N."/>
            <person name="Rokhsar D.S."/>
        </authorList>
    </citation>
    <scope>NUCLEOTIDE SEQUENCE [LARGE SCALE GENOMIC DNA]</scope>
</reference>
<keyword evidence="1" id="KW-0732">Signal</keyword>
<reference evidence="2" key="2">
    <citation type="journal article" date="2008" name="Genome Biol.">
        <title>Improved genome assembly and evidence-based global gene model set for the chordate Ciona intestinalis: new insight into intron and operon populations.</title>
        <authorList>
            <person name="Satou Y."/>
            <person name="Mineta K."/>
            <person name="Ogasawara M."/>
            <person name="Sasakura Y."/>
            <person name="Shoguchi E."/>
            <person name="Ueno K."/>
            <person name="Yamada L."/>
            <person name="Matsumoto J."/>
            <person name="Wasserscheid J."/>
            <person name="Dewar K."/>
            <person name="Wiley G.B."/>
            <person name="Macmil S.L."/>
            <person name="Roe B.A."/>
            <person name="Zeller R.W."/>
            <person name="Hastings K.E."/>
            <person name="Lemaire P."/>
            <person name="Lindquist E."/>
            <person name="Endo T."/>
            <person name="Hotta K."/>
            <person name="Inaba K."/>
        </authorList>
    </citation>
    <scope>NUCLEOTIDE SEQUENCE [LARGE SCALE GENOMIC DNA]</scope>
    <source>
        <strain evidence="2">wild type</strain>
    </source>
</reference>
<evidence type="ECO:0008006" key="4">
    <source>
        <dbReference type="Google" id="ProtNLM"/>
    </source>
</evidence>
<dbReference type="Proteomes" id="UP000008144">
    <property type="component" value="Chromosome 2"/>
</dbReference>
<dbReference type="EMBL" id="EAAA01001580">
    <property type="status" value="NOT_ANNOTATED_CDS"/>
    <property type="molecule type" value="Genomic_DNA"/>
</dbReference>